<dbReference type="EMBL" id="SDJQ01000015">
    <property type="protein sequence ID" value="RXR33289.1"/>
    <property type="molecule type" value="Genomic_DNA"/>
</dbReference>
<evidence type="ECO:0000313" key="3">
    <source>
        <dbReference type="EMBL" id="RXR33289.1"/>
    </source>
</evidence>
<evidence type="ECO:0000256" key="1">
    <source>
        <dbReference type="SAM" id="MobiDB-lite"/>
    </source>
</evidence>
<dbReference type="RefSeq" id="WP_051702865.1">
    <property type="nucleotide sequence ID" value="NZ_JOFV01000006.1"/>
</dbReference>
<organism evidence="3 4">
    <name type="scientific">Oerskovia turbata</name>
    <dbReference type="NCBI Taxonomy" id="1713"/>
    <lineage>
        <taxon>Bacteria</taxon>
        <taxon>Bacillati</taxon>
        <taxon>Actinomycetota</taxon>
        <taxon>Actinomycetes</taxon>
        <taxon>Micrococcales</taxon>
        <taxon>Cellulomonadaceae</taxon>
        <taxon>Oerskovia</taxon>
    </lineage>
</organism>
<evidence type="ECO:0000313" key="5">
    <source>
        <dbReference type="Proteomes" id="UP000290517"/>
    </source>
</evidence>
<dbReference type="EMBL" id="SDJR01000005">
    <property type="protein sequence ID" value="RXR25623.1"/>
    <property type="molecule type" value="Genomic_DNA"/>
</dbReference>
<protein>
    <submittedName>
        <fullName evidence="3">Pilus assembly protein CpaE</fullName>
    </submittedName>
</protein>
<name>A0A4Q1KV25_9CELL</name>
<proteinExistence type="predicted"/>
<dbReference type="Proteomes" id="UP000290517">
    <property type="component" value="Unassembled WGS sequence"/>
</dbReference>
<evidence type="ECO:0000313" key="4">
    <source>
        <dbReference type="Proteomes" id="UP000289805"/>
    </source>
</evidence>
<feature type="region of interest" description="Disordered" evidence="1">
    <location>
        <begin position="139"/>
        <end position="163"/>
    </location>
</feature>
<dbReference type="STRING" id="1713.GCA_000718325_01451"/>
<sequence length="163" mass="17520">MISWDLALALREAGVRWHPESGDRFRLLGTGPTGDLFTVSDMTIEPHEFDTGVILGFNGTTEWALDSVALEDALWHPLEPQLRTLLGGTFRWLQRFVEDDDHPAYLVEIELGGRPLTFRGHDPADAYAEALLHLVAASTGPADASPGSSDAGTDPAGGRGVAS</sequence>
<dbReference type="OrthoDB" id="3295834at2"/>
<evidence type="ECO:0000313" key="2">
    <source>
        <dbReference type="EMBL" id="RXR25623.1"/>
    </source>
</evidence>
<gene>
    <name evidence="2" type="ORF">EQW73_08840</name>
    <name evidence="3" type="ORF">EQW78_12505</name>
</gene>
<dbReference type="Proteomes" id="UP000289805">
    <property type="component" value="Unassembled WGS sequence"/>
</dbReference>
<reference evidence="4 5" key="1">
    <citation type="submission" date="2019-01" db="EMBL/GenBank/DDBJ databases">
        <title>Oerskovia turbata Genome sequencing and assembly.</title>
        <authorList>
            <person name="Dou T."/>
        </authorList>
    </citation>
    <scope>NUCLEOTIDE SEQUENCE [LARGE SCALE GENOMIC DNA]</scope>
    <source>
        <strain evidence="3 4">JCM12123</strain>
        <strain evidence="2 5">JCM3160</strain>
    </source>
</reference>
<keyword evidence="5" id="KW-1185">Reference proteome</keyword>
<dbReference type="AlphaFoldDB" id="A0A4Q1KV25"/>
<accession>A0A4Q1KV25</accession>
<comment type="caution">
    <text evidence="3">The sequence shown here is derived from an EMBL/GenBank/DDBJ whole genome shotgun (WGS) entry which is preliminary data.</text>
</comment>